<feature type="compositionally biased region" description="Polar residues" evidence="1">
    <location>
        <begin position="234"/>
        <end position="243"/>
    </location>
</feature>
<reference evidence="2 3" key="1">
    <citation type="submission" date="2024-09" db="EMBL/GenBank/DDBJ databases">
        <title>A chromosome-level genome assembly of Gray's grenadier anchovy, Coilia grayii.</title>
        <authorList>
            <person name="Fu Z."/>
        </authorList>
    </citation>
    <scope>NUCLEOTIDE SEQUENCE [LARGE SCALE GENOMIC DNA]</scope>
    <source>
        <strain evidence="2">G4</strain>
        <tissue evidence="2">Muscle</tissue>
    </source>
</reference>
<dbReference type="Proteomes" id="UP001591681">
    <property type="component" value="Unassembled WGS sequence"/>
</dbReference>
<sequence length="297" mass="31854">MTRLAGASPQRPNGGRYELLTRHPLPNFSCPVLPLSLSAPLDSASAYRHGSCCRGTVIDSKGNILKVPDGHLPSTTVASHQGDDAQPRLDGDSFSQFRFAEEKDWQVDSLASHQMSGVFLDLAVLTQSLQELSLHQRLSLEPEVIQEATPAELPAVAMVTKPDTSTLGSGAFKVATAVTKCLGSSAGVAGPVKRTPARTTAQMSSSKPKAQMEEADKELDLLLGLQKPVTELSISEPQTSSTAEEVYPVLRQNGAQEKKTEKGVEGAKEEEIPPKAVPAKQEVTEEDLENWLDSMIS</sequence>
<keyword evidence="3" id="KW-1185">Reference proteome</keyword>
<gene>
    <name evidence="2" type="ORF">ACEWY4_022563</name>
</gene>
<organism evidence="2 3">
    <name type="scientific">Coilia grayii</name>
    <name type="common">Gray's grenadier anchovy</name>
    <dbReference type="NCBI Taxonomy" id="363190"/>
    <lineage>
        <taxon>Eukaryota</taxon>
        <taxon>Metazoa</taxon>
        <taxon>Chordata</taxon>
        <taxon>Craniata</taxon>
        <taxon>Vertebrata</taxon>
        <taxon>Euteleostomi</taxon>
        <taxon>Actinopterygii</taxon>
        <taxon>Neopterygii</taxon>
        <taxon>Teleostei</taxon>
        <taxon>Clupei</taxon>
        <taxon>Clupeiformes</taxon>
        <taxon>Clupeoidei</taxon>
        <taxon>Engraulidae</taxon>
        <taxon>Coilinae</taxon>
        <taxon>Coilia</taxon>
    </lineage>
</organism>
<feature type="region of interest" description="Disordered" evidence="1">
    <location>
        <begin position="187"/>
        <end position="210"/>
    </location>
</feature>
<evidence type="ECO:0008006" key="4">
    <source>
        <dbReference type="Google" id="ProtNLM"/>
    </source>
</evidence>
<feature type="compositionally biased region" description="Polar residues" evidence="1">
    <location>
        <begin position="197"/>
        <end position="208"/>
    </location>
</feature>
<dbReference type="InterPro" id="IPR026187">
    <property type="entry name" value="Aven"/>
</dbReference>
<feature type="compositionally biased region" description="Basic and acidic residues" evidence="1">
    <location>
        <begin position="256"/>
        <end position="273"/>
    </location>
</feature>
<dbReference type="PANTHER" id="PTHR16524">
    <property type="entry name" value="CELL DEATH REGULATOR AVEN"/>
    <property type="match status" value="1"/>
</dbReference>
<dbReference type="PANTHER" id="PTHR16524:SF2">
    <property type="entry name" value="CELL DEATH REGULATOR AVEN"/>
    <property type="match status" value="1"/>
</dbReference>
<comment type="caution">
    <text evidence="2">The sequence shown here is derived from an EMBL/GenBank/DDBJ whole genome shotgun (WGS) entry which is preliminary data.</text>
</comment>
<proteinExistence type="predicted"/>
<name>A0ABD1J6C2_9TELE</name>
<protein>
    <recommendedName>
        <fullName evidence="4">Cell death regulator Aven</fullName>
    </recommendedName>
</protein>
<evidence type="ECO:0000313" key="2">
    <source>
        <dbReference type="EMBL" id="KAL2082745.1"/>
    </source>
</evidence>
<dbReference type="EMBL" id="JBHFQA010000019">
    <property type="protein sequence ID" value="KAL2082745.1"/>
    <property type="molecule type" value="Genomic_DNA"/>
</dbReference>
<accession>A0ABD1J6C2</accession>
<evidence type="ECO:0000256" key="1">
    <source>
        <dbReference type="SAM" id="MobiDB-lite"/>
    </source>
</evidence>
<dbReference type="AlphaFoldDB" id="A0ABD1J6C2"/>
<feature type="region of interest" description="Disordered" evidence="1">
    <location>
        <begin position="234"/>
        <end position="297"/>
    </location>
</feature>
<evidence type="ECO:0000313" key="3">
    <source>
        <dbReference type="Proteomes" id="UP001591681"/>
    </source>
</evidence>